<feature type="chain" id="PRO_5010889112" description="Lipoprotein" evidence="1">
    <location>
        <begin position="22"/>
        <end position="53"/>
    </location>
</feature>
<evidence type="ECO:0000313" key="3">
    <source>
        <dbReference type="Proteomes" id="UP000194012"/>
    </source>
</evidence>
<protein>
    <recommendedName>
        <fullName evidence="4">Lipoprotein</fullName>
    </recommendedName>
</protein>
<proteinExistence type="predicted"/>
<gene>
    <name evidence="2" type="ORF">ROG8370_00317</name>
</gene>
<keyword evidence="1" id="KW-0732">Signal</keyword>
<accession>A0A1X6YAW6</accession>
<evidence type="ECO:0000313" key="2">
    <source>
        <dbReference type="EMBL" id="SLN14021.1"/>
    </source>
</evidence>
<dbReference type="Proteomes" id="UP000194012">
    <property type="component" value="Unassembled WGS sequence"/>
</dbReference>
<dbReference type="PROSITE" id="PS51257">
    <property type="entry name" value="PROKAR_LIPOPROTEIN"/>
    <property type="match status" value="1"/>
</dbReference>
<dbReference type="RefSeq" id="WP_170925155.1">
    <property type="nucleotide sequence ID" value="NZ_FWFJ01000002.1"/>
</dbReference>
<keyword evidence="3" id="KW-1185">Reference proteome</keyword>
<evidence type="ECO:0008006" key="4">
    <source>
        <dbReference type="Google" id="ProtNLM"/>
    </source>
</evidence>
<reference evidence="3" key="1">
    <citation type="submission" date="2017-03" db="EMBL/GenBank/DDBJ databases">
        <authorList>
            <person name="Rodrigo-Torres L."/>
            <person name="Arahal R.D."/>
            <person name="Lucena T."/>
        </authorList>
    </citation>
    <scope>NUCLEOTIDE SEQUENCE [LARGE SCALE GENOMIC DNA]</scope>
    <source>
        <strain evidence="3">CECT 8370</strain>
    </source>
</reference>
<name>A0A1X6YAW6_9RHOB</name>
<dbReference type="EMBL" id="FWFJ01000002">
    <property type="protein sequence ID" value="SLN14021.1"/>
    <property type="molecule type" value="Genomic_DNA"/>
</dbReference>
<evidence type="ECO:0000256" key="1">
    <source>
        <dbReference type="SAM" id="SignalP"/>
    </source>
</evidence>
<organism evidence="2 3">
    <name type="scientific">Roseovarius gaetbuli</name>
    <dbReference type="NCBI Taxonomy" id="1356575"/>
    <lineage>
        <taxon>Bacteria</taxon>
        <taxon>Pseudomonadati</taxon>
        <taxon>Pseudomonadota</taxon>
        <taxon>Alphaproteobacteria</taxon>
        <taxon>Rhodobacterales</taxon>
        <taxon>Roseobacteraceae</taxon>
        <taxon>Roseovarius</taxon>
    </lineage>
</organism>
<feature type="signal peptide" evidence="1">
    <location>
        <begin position="1"/>
        <end position="21"/>
    </location>
</feature>
<dbReference type="AlphaFoldDB" id="A0A1X6YAW6"/>
<sequence>MKRLTVLLLALMTTGMLGACAEEGRYPISGEECGPDDPVKDIEPVAVDCLPSF</sequence>